<evidence type="ECO:0000313" key="2">
    <source>
        <dbReference type="EMBL" id="KAK9120742.1"/>
    </source>
</evidence>
<keyword evidence="1" id="KW-1133">Transmembrane helix</keyword>
<sequence length="97" mass="10368">MARLLLAWAVESPSSHRMGAPLSAIPDVGFGFGVPPIDPGLPDIPASIYGHGLSLKIIWSTVAIVIVIFIIAVGLITWGVMKKKWQLEAQRATVVPI</sequence>
<dbReference type="EMBL" id="JBBNAF010000008">
    <property type="protein sequence ID" value="KAK9120742.1"/>
    <property type="molecule type" value="Genomic_DNA"/>
</dbReference>
<organism evidence="2 3">
    <name type="scientific">Stephania yunnanensis</name>
    <dbReference type="NCBI Taxonomy" id="152371"/>
    <lineage>
        <taxon>Eukaryota</taxon>
        <taxon>Viridiplantae</taxon>
        <taxon>Streptophyta</taxon>
        <taxon>Embryophyta</taxon>
        <taxon>Tracheophyta</taxon>
        <taxon>Spermatophyta</taxon>
        <taxon>Magnoliopsida</taxon>
        <taxon>Ranunculales</taxon>
        <taxon>Menispermaceae</taxon>
        <taxon>Menispermoideae</taxon>
        <taxon>Cissampelideae</taxon>
        <taxon>Stephania</taxon>
    </lineage>
</organism>
<protein>
    <submittedName>
        <fullName evidence="2">Uncharacterized protein</fullName>
    </submittedName>
</protein>
<gene>
    <name evidence="2" type="ORF">Syun_018359</name>
</gene>
<accession>A0AAP0NUY4</accession>
<evidence type="ECO:0000256" key="1">
    <source>
        <dbReference type="SAM" id="Phobius"/>
    </source>
</evidence>
<keyword evidence="1" id="KW-0472">Membrane</keyword>
<proteinExistence type="predicted"/>
<dbReference type="AlphaFoldDB" id="A0AAP0NUY4"/>
<dbReference type="Proteomes" id="UP001420932">
    <property type="component" value="Unassembled WGS sequence"/>
</dbReference>
<feature type="transmembrane region" description="Helical" evidence="1">
    <location>
        <begin position="57"/>
        <end position="81"/>
    </location>
</feature>
<comment type="caution">
    <text evidence="2">The sequence shown here is derived from an EMBL/GenBank/DDBJ whole genome shotgun (WGS) entry which is preliminary data.</text>
</comment>
<keyword evidence="3" id="KW-1185">Reference proteome</keyword>
<name>A0AAP0NUY4_9MAGN</name>
<evidence type="ECO:0000313" key="3">
    <source>
        <dbReference type="Proteomes" id="UP001420932"/>
    </source>
</evidence>
<reference evidence="2 3" key="1">
    <citation type="submission" date="2024-01" db="EMBL/GenBank/DDBJ databases">
        <title>Genome assemblies of Stephania.</title>
        <authorList>
            <person name="Yang L."/>
        </authorList>
    </citation>
    <scope>NUCLEOTIDE SEQUENCE [LARGE SCALE GENOMIC DNA]</scope>
    <source>
        <strain evidence="2">YNDBR</strain>
        <tissue evidence="2">Leaf</tissue>
    </source>
</reference>
<keyword evidence="1" id="KW-0812">Transmembrane</keyword>